<dbReference type="Pfam" id="PF03732">
    <property type="entry name" value="Retrotrans_gag"/>
    <property type="match status" value="1"/>
</dbReference>
<feature type="compositionally biased region" description="Basic residues" evidence="8">
    <location>
        <begin position="72"/>
        <end position="85"/>
    </location>
</feature>
<name>A0A087GGA6_ARAAL</name>
<dbReference type="FunFam" id="3.30.70.270:FF:000020">
    <property type="entry name" value="Transposon Tf2-6 polyprotein-like Protein"/>
    <property type="match status" value="1"/>
</dbReference>
<keyword evidence="4" id="KW-0540">Nuclease</keyword>
<accession>A0A087GGA6</accession>
<dbReference type="Gene3D" id="3.30.420.10">
    <property type="entry name" value="Ribonuclease H-like superfamily/Ribonuclease H"/>
    <property type="match status" value="1"/>
</dbReference>
<dbReference type="PANTHER" id="PTHR37984:SF5">
    <property type="entry name" value="PROTEIN NYNRIN-LIKE"/>
    <property type="match status" value="1"/>
</dbReference>
<dbReference type="Pfam" id="PF17921">
    <property type="entry name" value="Integrase_H2C2"/>
    <property type="match status" value="1"/>
</dbReference>
<dbReference type="FunFam" id="3.10.20.370:FF:000001">
    <property type="entry name" value="Retrovirus-related Pol polyprotein from transposon 17.6-like protein"/>
    <property type="match status" value="1"/>
</dbReference>
<dbReference type="OrthoDB" id="10055717at2759"/>
<feature type="compositionally biased region" description="Acidic residues" evidence="8">
    <location>
        <begin position="1628"/>
        <end position="1649"/>
    </location>
</feature>
<dbReference type="SUPFAM" id="SSF56672">
    <property type="entry name" value="DNA/RNA polymerases"/>
    <property type="match status" value="1"/>
</dbReference>
<dbReference type="EMBL" id="CM002875">
    <property type="protein sequence ID" value="KFK28908.1"/>
    <property type="molecule type" value="Genomic_DNA"/>
</dbReference>
<evidence type="ECO:0000256" key="3">
    <source>
        <dbReference type="ARBA" id="ARBA00022695"/>
    </source>
</evidence>
<dbReference type="Gene3D" id="3.30.70.270">
    <property type="match status" value="2"/>
</dbReference>
<gene>
    <name evidence="10" type="ordered locus">AALP_Aa7g063800</name>
</gene>
<dbReference type="Pfam" id="PF00665">
    <property type="entry name" value="rve"/>
    <property type="match status" value="1"/>
</dbReference>
<evidence type="ECO:0000313" key="10">
    <source>
        <dbReference type="EMBL" id="KFK28908.1"/>
    </source>
</evidence>
<reference evidence="11" key="1">
    <citation type="journal article" date="2015" name="Nat. Plants">
        <title>Genome expansion of Arabis alpina linked with retrotransposition and reduced symmetric DNA methylation.</title>
        <authorList>
            <person name="Willing E.M."/>
            <person name="Rawat V."/>
            <person name="Mandakova T."/>
            <person name="Maumus F."/>
            <person name="James G.V."/>
            <person name="Nordstroem K.J."/>
            <person name="Becker C."/>
            <person name="Warthmann N."/>
            <person name="Chica C."/>
            <person name="Szarzynska B."/>
            <person name="Zytnicki M."/>
            <person name="Albani M.C."/>
            <person name="Kiefer C."/>
            <person name="Bergonzi S."/>
            <person name="Castaings L."/>
            <person name="Mateos J.L."/>
            <person name="Berns M.C."/>
            <person name="Bujdoso N."/>
            <person name="Piofczyk T."/>
            <person name="de Lorenzo L."/>
            <person name="Barrero-Sicilia C."/>
            <person name="Mateos I."/>
            <person name="Piednoel M."/>
            <person name="Hagmann J."/>
            <person name="Chen-Min-Tao R."/>
            <person name="Iglesias-Fernandez R."/>
            <person name="Schuster S.C."/>
            <person name="Alonso-Blanco C."/>
            <person name="Roudier F."/>
            <person name="Carbonero P."/>
            <person name="Paz-Ares J."/>
            <person name="Davis S.J."/>
            <person name="Pecinka A."/>
            <person name="Quesneville H."/>
            <person name="Colot V."/>
            <person name="Lysak M.A."/>
            <person name="Weigel D."/>
            <person name="Coupland G."/>
            <person name="Schneeberger K."/>
        </authorList>
    </citation>
    <scope>NUCLEOTIDE SEQUENCE [LARGE SCALE GENOMIC DNA]</scope>
    <source>
        <strain evidence="11">cv. Pajares</strain>
    </source>
</reference>
<dbReference type="SUPFAM" id="SSF53098">
    <property type="entry name" value="Ribonuclease H-like"/>
    <property type="match status" value="1"/>
</dbReference>
<evidence type="ECO:0000256" key="8">
    <source>
        <dbReference type="SAM" id="MobiDB-lite"/>
    </source>
</evidence>
<evidence type="ECO:0000259" key="9">
    <source>
        <dbReference type="PROSITE" id="PS50994"/>
    </source>
</evidence>
<sequence length="1649" mass="186493">MMTVGTDVERTNVDGSGVQHANATKVAGGTIPLNDEDPELPSGDAFASSSSSSYDWRASSDEDTFDEVQQTKKAKKAKKKVKVKVRPNPPGSSLSTAKSLQRLWKRTVESDYIDLIKTRWERRVKPSLPEVLKEFVTAMHTELSSWNGNWRKSFSRERIERALSAEIFSGKILGRGQARVTFREQAALEAPMKAKRSSGSSTPRVVAPMTSTPTAPSVRVRSSRPLAPNTLLPPSSSGELTEFRKLSGERARISTGKGKGVDRETPSKRQKVDTCLAAVVGKETSASHVGGLLHDKAYSANRSAICVPALNRADYQLHPQMIRLVKNYTFHGLPAENPMDHIENFEEICSTTRSNGVPEDWIKCKLFPFSLADKASRWLKSLPPGSLTSWDKCRAAFLDSFYTKSKTTSLRNKIVSFNQFSGESFGDTWEPFNNFQSLAPVSPIPASQENKLGLLMQQLLLSHQKSATEINVKVDNMYNDLNGKFEALSSHVKKLDTQVAQTAEAIKRSQGVLPRKPEQNPKNEYLGCNAITLRSGKVLEQVTGSGRNREVVIDVEENDKVDVEKKGESAIDDVTKEPQPARLYVTTVPYPTRPKKSRKDLEYAKCKEMLDGITVKITLTDELQMMPPMRRIVKGLVTSKVSGDEEIIGNVLIPADFVVLELEEESKDPLILGRPFLCTAGAMIDVRNGRIDLHLGDIIMKFEMSKLVRKPMLDGQTFYIDNSLEISNKVGEEILVDDPLEIALTQTESEHGFLDRDVTGYAKMLNSSQTMGKMVAYTSLDEVVEKSPATVIPRPLDNPWSELKAPKIKLKQLLVGLRVLQRCEEKHLVLNWEKCHFMVRDGIVLGHKISEKGIKVHKAKIEVMTSLQPPDSVKGVKSFIGHAGFYRRFIKDFSKIVRPLTQLLCKDVKFNFNSDCLEAFHTIKGALVSTPIVQPPDWELPFEVMTDASDYAVGAVLGQRKEKKLHVIYYASRTLDDAQCKYATTEKELLAIVFSFGKFRSYLVGSKVIVHTDHAALKFLLTKKDAKPRLLRWIRLLQEFELEIKDKKGIENGVADHLSRLRVEEDVPLDDNLHEEQLYTISIGNTEHYTPPRETKLPGIPWFGEFANYLAADRELENFVGYKKKKFLRDIRHYFWDEPYLYKHCSDGVFRRCLSEEEVPSILFHCHGSTYAGHFATFKTVSKALQAVFWWPTMFRDAHAFVSRCDSCQRQGNINMRNEMPQNFILEVEVFDVWGIDFMGPFPSSYGNQYILVAVDYVSKWVEALASPTNDAKVVLKMFKTVIFPRFGVPRVVISNGVFHFINKVFDGLLKKHGVKHKVATPYHPQTNGQVEISNREIKSIFQKMVNTTRKDWAMKLDEALWAYRTAYKTPLGTTPFHLVYGKSCHLLVELEYKAAWAVKLMNLDIKPASERRLVQLNKLDKIRHMTYENSRIYKERTKAYHDKKIIPKNFVANDQVLLLNSRLKRFPGKLRSRWSGPFTIKELSLFFDRVSRLDEIVERNEVLERDALALQKRFKIDDAVAEARDEMTRGFAERTSEVAGLLAEIGGKVQNDMLNLAEIDANLEFIGLFQGSEPPDLSKEVKSLHGRRHPMYDAHDVFADCLASVRRVLEIHVVSVCATEASAAVDENVDESDEDDVEMTEDDENAED</sequence>
<organism evidence="10 11">
    <name type="scientific">Arabis alpina</name>
    <name type="common">Alpine rock-cress</name>
    <dbReference type="NCBI Taxonomy" id="50452"/>
    <lineage>
        <taxon>Eukaryota</taxon>
        <taxon>Viridiplantae</taxon>
        <taxon>Streptophyta</taxon>
        <taxon>Embryophyta</taxon>
        <taxon>Tracheophyta</taxon>
        <taxon>Spermatophyta</taxon>
        <taxon>Magnoliopsida</taxon>
        <taxon>eudicotyledons</taxon>
        <taxon>Gunneridae</taxon>
        <taxon>Pentapetalae</taxon>
        <taxon>rosids</taxon>
        <taxon>malvids</taxon>
        <taxon>Brassicales</taxon>
        <taxon>Brassicaceae</taxon>
        <taxon>Arabideae</taxon>
        <taxon>Arabis</taxon>
    </lineage>
</organism>
<dbReference type="Pfam" id="PF17917">
    <property type="entry name" value="RT_RNaseH"/>
    <property type="match status" value="1"/>
</dbReference>
<dbReference type="GO" id="GO:0004519">
    <property type="term" value="F:endonuclease activity"/>
    <property type="evidence" value="ECO:0007669"/>
    <property type="project" value="UniProtKB-KW"/>
</dbReference>
<evidence type="ECO:0000256" key="1">
    <source>
        <dbReference type="ARBA" id="ARBA00012493"/>
    </source>
</evidence>
<dbReference type="InterPro" id="IPR050951">
    <property type="entry name" value="Retrovirus_Pol_polyprotein"/>
</dbReference>
<dbReference type="GO" id="GO:0003676">
    <property type="term" value="F:nucleic acid binding"/>
    <property type="evidence" value="ECO:0007669"/>
    <property type="project" value="InterPro"/>
</dbReference>
<feature type="compositionally biased region" description="Low complexity" evidence="8">
    <location>
        <begin position="42"/>
        <end position="57"/>
    </location>
</feature>
<dbReference type="GO" id="GO:0016787">
    <property type="term" value="F:hydrolase activity"/>
    <property type="evidence" value="ECO:0007669"/>
    <property type="project" value="UniProtKB-KW"/>
</dbReference>
<dbReference type="InterPro" id="IPR012337">
    <property type="entry name" value="RNaseH-like_sf"/>
</dbReference>
<evidence type="ECO:0000256" key="7">
    <source>
        <dbReference type="ARBA" id="ARBA00022918"/>
    </source>
</evidence>
<dbReference type="InterPro" id="IPR043128">
    <property type="entry name" value="Rev_trsase/Diguanyl_cyclase"/>
</dbReference>
<dbReference type="InterPro" id="IPR036397">
    <property type="entry name" value="RNaseH_sf"/>
</dbReference>
<evidence type="ECO:0000256" key="2">
    <source>
        <dbReference type="ARBA" id="ARBA00022679"/>
    </source>
</evidence>
<keyword evidence="5" id="KW-0255">Endonuclease</keyword>
<proteinExistence type="predicted"/>
<dbReference type="GO" id="GO:0003964">
    <property type="term" value="F:RNA-directed DNA polymerase activity"/>
    <property type="evidence" value="ECO:0007669"/>
    <property type="project" value="UniProtKB-KW"/>
</dbReference>
<evidence type="ECO:0000256" key="6">
    <source>
        <dbReference type="ARBA" id="ARBA00022801"/>
    </source>
</evidence>
<dbReference type="InterPro" id="IPR021109">
    <property type="entry name" value="Peptidase_aspartic_dom_sf"/>
</dbReference>
<dbReference type="CDD" id="cd09274">
    <property type="entry name" value="RNase_HI_RT_Ty3"/>
    <property type="match status" value="1"/>
</dbReference>
<keyword evidence="11" id="KW-1185">Reference proteome</keyword>
<dbReference type="eggNOG" id="KOG0017">
    <property type="taxonomic scope" value="Eukaryota"/>
</dbReference>
<dbReference type="PROSITE" id="PS50994">
    <property type="entry name" value="INTEGRASE"/>
    <property type="match status" value="1"/>
</dbReference>
<feature type="domain" description="Integrase catalytic" evidence="9">
    <location>
        <begin position="1217"/>
        <end position="1384"/>
    </location>
</feature>
<dbReference type="InterPro" id="IPR005162">
    <property type="entry name" value="Retrotrans_gag_dom"/>
</dbReference>
<evidence type="ECO:0000256" key="4">
    <source>
        <dbReference type="ARBA" id="ARBA00022722"/>
    </source>
</evidence>
<keyword evidence="6" id="KW-0378">Hydrolase</keyword>
<keyword evidence="7" id="KW-0695">RNA-directed DNA polymerase</keyword>
<evidence type="ECO:0000313" key="11">
    <source>
        <dbReference type="Proteomes" id="UP000029120"/>
    </source>
</evidence>
<dbReference type="Gramene" id="KFK28908">
    <property type="protein sequence ID" value="KFK28908"/>
    <property type="gene ID" value="AALP_AA7G063800"/>
</dbReference>
<dbReference type="Gene3D" id="2.40.70.10">
    <property type="entry name" value="Acid Proteases"/>
    <property type="match status" value="1"/>
</dbReference>
<dbReference type="InterPro" id="IPR041373">
    <property type="entry name" value="RT_RNaseH"/>
</dbReference>
<dbReference type="InterPro" id="IPR041588">
    <property type="entry name" value="Integrase_H2C2"/>
</dbReference>
<feature type="region of interest" description="Disordered" evidence="8">
    <location>
        <begin position="1"/>
        <end position="98"/>
    </location>
</feature>
<feature type="compositionally biased region" description="Polar residues" evidence="8">
    <location>
        <begin position="197"/>
        <end position="215"/>
    </location>
</feature>
<feature type="region of interest" description="Disordered" evidence="8">
    <location>
        <begin position="1626"/>
        <end position="1649"/>
    </location>
</feature>
<evidence type="ECO:0000256" key="5">
    <source>
        <dbReference type="ARBA" id="ARBA00022759"/>
    </source>
</evidence>
<dbReference type="Gene3D" id="1.10.340.70">
    <property type="match status" value="1"/>
</dbReference>
<dbReference type="Proteomes" id="UP000029120">
    <property type="component" value="Chromosome 7"/>
</dbReference>
<dbReference type="PANTHER" id="PTHR37984">
    <property type="entry name" value="PROTEIN CBG26694"/>
    <property type="match status" value="1"/>
</dbReference>
<keyword evidence="2" id="KW-0808">Transferase</keyword>
<dbReference type="InterPro" id="IPR043502">
    <property type="entry name" value="DNA/RNA_pol_sf"/>
</dbReference>
<dbReference type="EC" id="2.7.7.49" evidence="1"/>
<dbReference type="InterPro" id="IPR001584">
    <property type="entry name" value="Integrase_cat-core"/>
</dbReference>
<keyword evidence="3" id="KW-0548">Nucleotidyltransferase</keyword>
<dbReference type="GO" id="GO:0015074">
    <property type="term" value="P:DNA integration"/>
    <property type="evidence" value="ECO:0007669"/>
    <property type="project" value="InterPro"/>
</dbReference>
<protein>
    <recommendedName>
        <fullName evidence="1">RNA-directed DNA polymerase</fullName>
        <ecNumber evidence="1">2.7.7.49</ecNumber>
    </recommendedName>
</protein>
<feature type="region of interest" description="Disordered" evidence="8">
    <location>
        <begin position="191"/>
        <end position="239"/>
    </location>
</feature>